<dbReference type="Proteomes" id="UP001500503">
    <property type="component" value="Unassembled WGS sequence"/>
</dbReference>
<protein>
    <submittedName>
        <fullName evidence="1">Uncharacterized protein</fullName>
    </submittedName>
</protein>
<organism evidence="1 2">
    <name type="scientific">Actinoallomurus oryzae</name>
    <dbReference type="NCBI Taxonomy" id="502180"/>
    <lineage>
        <taxon>Bacteria</taxon>
        <taxon>Bacillati</taxon>
        <taxon>Actinomycetota</taxon>
        <taxon>Actinomycetes</taxon>
        <taxon>Streptosporangiales</taxon>
        <taxon>Thermomonosporaceae</taxon>
        <taxon>Actinoallomurus</taxon>
    </lineage>
</organism>
<dbReference type="EMBL" id="BAABHF010000022">
    <property type="protein sequence ID" value="GAA4497397.1"/>
    <property type="molecule type" value="Genomic_DNA"/>
</dbReference>
<comment type="caution">
    <text evidence="1">The sequence shown here is derived from an EMBL/GenBank/DDBJ whole genome shotgun (WGS) entry which is preliminary data.</text>
</comment>
<reference evidence="2" key="1">
    <citation type="journal article" date="2019" name="Int. J. Syst. Evol. Microbiol.">
        <title>The Global Catalogue of Microorganisms (GCM) 10K type strain sequencing project: providing services to taxonomists for standard genome sequencing and annotation.</title>
        <authorList>
            <consortium name="The Broad Institute Genomics Platform"/>
            <consortium name="The Broad Institute Genome Sequencing Center for Infectious Disease"/>
            <person name="Wu L."/>
            <person name="Ma J."/>
        </authorList>
    </citation>
    <scope>NUCLEOTIDE SEQUENCE [LARGE SCALE GENOMIC DNA]</scope>
    <source>
        <strain evidence="2">JCM 17933</strain>
    </source>
</reference>
<name>A0ABP8Q4E7_9ACTN</name>
<accession>A0ABP8Q4E7</accession>
<dbReference type="RefSeq" id="WP_345465916.1">
    <property type="nucleotide sequence ID" value="NZ_BAABHF010000022.1"/>
</dbReference>
<sequence>MESPDVPTALLRLAEALVVLAAPAAAQIEWSAAHGCSDELALDFDWANSWTLALIDRADPRLINQRLHDLLAAIDDQLNRMSGHHNADRWTDDALKTDPGWRDIRALANEAIQEIESLNIIAIPPGPKRSQD</sequence>
<evidence type="ECO:0000313" key="1">
    <source>
        <dbReference type="EMBL" id="GAA4497397.1"/>
    </source>
</evidence>
<evidence type="ECO:0000313" key="2">
    <source>
        <dbReference type="Proteomes" id="UP001500503"/>
    </source>
</evidence>
<keyword evidence="2" id="KW-1185">Reference proteome</keyword>
<gene>
    <name evidence="1" type="ORF">GCM10023191_040780</name>
</gene>
<proteinExistence type="predicted"/>